<dbReference type="SUPFAM" id="SSF46785">
    <property type="entry name" value="Winged helix' DNA-binding domain"/>
    <property type="match status" value="1"/>
</dbReference>
<dbReference type="SUPFAM" id="SSF51206">
    <property type="entry name" value="cAMP-binding domain-like"/>
    <property type="match status" value="1"/>
</dbReference>
<evidence type="ECO:0000259" key="5">
    <source>
        <dbReference type="PROSITE" id="PS51063"/>
    </source>
</evidence>
<dbReference type="InterPro" id="IPR014710">
    <property type="entry name" value="RmlC-like_jellyroll"/>
</dbReference>
<feature type="domain" description="HTH crp-type" evidence="5">
    <location>
        <begin position="152"/>
        <end position="222"/>
    </location>
</feature>
<dbReference type="InterPro" id="IPR050397">
    <property type="entry name" value="Env_Response_Regulators"/>
</dbReference>
<dbReference type="Gene3D" id="2.60.120.10">
    <property type="entry name" value="Jelly Rolls"/>
    <property type="match status" value="1"/>
</dbReference>
<reference evidence="6 7" key="1">
    <citation type="submission" date="2013-03" db="EMBL/GenBank/DDBJ databases">
        <title>Salinisphaera hydrothermalis C41B8 Genome Sequencing.</title>
        <authorList>
            <person name="Li C."/>
            <person name="Lai Q."/>
            <person name="Shao Z."/>
        </authorList>
    </citation>
    <scope>NUCLEOTIDE SEQUENCE [LARGE SCALE GENOMIC DNA]</scope>
    <source>
        <strain evidence="6 7">C41B8</strain>
    </source>
</reference>
<keyword evidence="7" id="KW-1185">Reference proteome</keyword>
<dbReference type="PROSITE" id="PS50042">
    <property type="entry name" value="CNMP_BINDING_3"/>
    <property type="match status" value="1"/>
</dbReference>
<protein>
    <submittedName>
        <fullName evidence="6">Fnr-like transcriptional activator</fullName>
    </submittedName>
</protein>
<dbReference type="SMART" id="SM00100">
    <property type="entry name" value="cNMP"/>
    <property type="match status" value="1"/>
</dbReference>
<dbReference type="InterPro" id="IPR018490">
    <property type="entry name" value="cNMP-bd_dom_sf"/>
</dbReference>
<dbReference type="AlphaFoldDB" id="A0A084IIP2"/>
<dbReference type="PANTHER" id="PTHR24567:SF68">
    <property type="entry name" value="DNA-BINDING TRANSCRIPTIONAL DUAL REGULATOR CRP"/>
    <property type="match status" value="1"/>
</dbReference>
<dbReference type="GO" id="GO:0005829">
    <property type="term" value="C:cytosol"/>
    <property type="evidence" value="ECO:0007669"/>
    <property type="project" value="TreeGrafter"/>
</dbReference>
<dbReference type="OrthoDB" id="9777588at2"/>
<accession>A0A084IIP2</accession>
<comment type="caution">
    <text evidence="6">The sequence shown here is derived from an EMBL/GenBank/DDBJ whole genome shotgun (WGS) entry which is preliminary data.</text>
</comment>
<keyword evidence="1" id="KW-0805">Transcription regulation</keyword>
<dbReference type="RefSeq" id="WP_037339580.1">
    <property type="nucleotide sequence ID" value="NZ_APNK01000026.1"/>
</dbReference>
<gene>
    <name evidence="6" type="ORF">C41B8_14210</name>
</gene>
<dbReference type="InterPro" id="IPR036388">
    <property type="entry name" value="WH-like_DNA-bd_sf"/>
</dbReference>
<evidence type="ECO:0000313" key="7">
    <source>
        <dbReference type="Proteomes" id="UP000028302"/>
    </source>
</evidence>
<evidence type="ECO:0000256" key="1">
    <source>
        <dbReference type="ARBA" id="ARBA00023015"/>
    </source>
</evidence>
<dbReference type="GO" id="GO:0003677">
    <property type="term" value="F:DNA binding"/>
    <property type="evidence" value="ECO:0007669"/>
    <property type="project" value="UniProtKB-KW"/>
</dbReference>
<dbReference type="Pfam" id="PF00027">
    <property type="entry name" value="cNMP_binding"/>
    <property type="match status" value="1"/>
</dbReference>
<evidence type="ECO:0000259" key="4">
    <source>
        <dbReference type="PROSITE" id="PS50042"/>
    </source>
</evidence>
<evidence type="ECO:0000256" key="2">
    <source>
        <dbReference type="ARBA" id="ARBA00023125"/>
    </source>
</evidence>
<name>A0A084IIP2_SALHC</name>
<keyword evidence="2" id="KW-0238">DNA-binding</keyword>
<dbReference type="PROSITE" id="PS51063">
    <property type="entry name" value="HTH_CRP_2"/>
    <property type="match status" value="1"/>
</dbReference>
<proteinExistence type="predicted"/>
<dbReference type="eggNOG" id="COG0664">
    <property type="taxonomic scope" value="Bacteria"/>
</dbReference>
<evidence type="ECO:0000256" key="3">
    <source>
        <dbReference type="ARBA" id="ARBA00023163"/>
    </source>
</evidence>
<evidence type="ECO:0000313" key="6">
    <source>
        <dbReference type="EMBL" id="KEZ76576.1"/>
    </source>
</evidence>
<dbReference type="Pfam" id="PF13545">
    <property type="entry name" value="HTH_Crp_2"/>
    <property type="match status" value="1"/>
</dbReference>
<dbReference type="Proteomes" id="UP000028302">
    <property type="component" value="Unassembled WGS sequence"/>
</dbReference>
<dbReference type="InterPro" id="IPR012318">
    <property type="entry name" value="HTH_CRP"/>
</dbReference>
<dbReference type="Gene3D" id="1.10.10.10">
    <property type="entry name" value="Winged helix-like DNA-binding domain superfamily/Winged helix DNA-binding domain"/>
    <property type="match status" value="1"/>
</dbReference>
<dbReference type="InterPro" id="IPR036390">
    <property type="entry name" value="WH_DNA-bd_sf"/>
</dbReference>
<sequence>MKDTEHAVVQSLRTHDLFSGLSDAQHARLLPALHIREFSDGQMLFQQNEQAPAFFVLYSGTVKLYRVSNDGHEKIMRLIEPGQSFAESVMFMDAPRYLVNAGGLNAGVLVAIDAAAYLEILQDSFVACRAVLANLTQRIEAHWDEIEALSLQNSRYRVVHYLLSLASDCDAGPTTVRLPATKSLIAAKIAVTPETLSRILRLLQDEDLIEMQGHDLHIPNLVSLREQLMA</sequence>
<feature type="domain" description="Cyclic nucleotide-binding" evidence="4">
    <location>
        <begin position="17"/>
        <end position="138"/>
    </location>
</feature>
<dbReference type="InterPro" id="IPR000595">
    <property type="entry name" value="cNMP-bd_dom"/>
</dbReference>
<dbReference type="PANTHER" id="PTHR24567">
    <property type="entry name" value="CRP FAMILY TRANSCRIPTIONAL REGULATORY PROTEIN"/>
    <property type="match status" value="1"/>
</dbReference>
<dbReference type="EMBL" id="APNK01000026">
    <property type="protein sequence ID" value="KEZ76576.1"/>
    <property type="molecule type" value="Genomic_DNA"/>
</dbReference>
<dbReference type="SMART" id="SM00419">
    <property type="entry name" value="HTH_CRP"/>
    <property type="match status" value="1"/>
</dbReference>
<dbReference type="CDD" id="cd00038">
    <property type="entry name" value="CAP_ED"/>
    <property type="match status" value="1"/>
</dbReference>
<keyword evidence="3" id="KW-0804">Transcription</keyword>
<organism evidence="6 7">
    <name type="scientific">Salinisphaera hydrothermalis (strain C41B8)</name>
    <dbReference type="NCBI Taxonomy" id="1304275"/>
    <lineage>
        <taxon>Bacteria</taxon>
        <taxon>Pseudomonadati</taxon>
        <taxon>Pseudomonadota</taxon>
        <taxon>Gammaproteobacteria</taxon>
        <taxon>Salinisphaerales</taxon>
        <taxon>Salinisphaeraceae</taxon>
        <taxon>Salinisphaera</taxon>
    </lineage>
</organism>
<dbReference type="STRING" id="1304275.C41B8_14210"/>
<dbReference type="GO" id="GO:0003700">
    <property type="term" value="F:DNA-binding transcription factor activity"/>
    <property type="evidence" value="ECO:0007669"/>
    <property type="project" value="TreeGrafter"/>
</dbReference>